<dbReference type="InterPro" id="IPR053793">
    <property type="entry name" value="PB1-like"/>
</dbReference>
<keyword evidence="4" id="KW-0963">Cytoplasm</keyword>
<dbReference type="PANTHER" id="PTHR15175">
    <property type="entry name" value="NEUTROPHIL CYTOSOLIC FACTOR 2, NEUTROPHIL NADPH OXIDASE FACTOR 2"/>
    <property type="match status" value="1"/>
</dbReference>
<dbReference type="InterPro" id="IPR051864">
    <property type="entry name" value="NCF2_NOXA1"/>
</dbReference>
<evidence type="ECO:0000256" key="8">
    <source>
        <dbReference type="SAM" id="MobiDB-lite"/>
    </source>
</evidence>
<reference evidence="11" key="2">
    <citation type="submission" date="2015-01" db="EMBL/GenBank/DDBJ databases">
        <title>Evolutionary Origins and Diversification of the Mycorrhizal Mutualists.</title>
        <authorList>
            <consortium name="DOE Joint Genome Institute"/>
            <consortium name="Mycorrhizal Genomics Consortium"/>
            <person name="Kohler A."/>
            <person name="Kuo A."/>
            <person name="Nagy L.G."/>
            <person name="Floudas D."/>
            <person name="Copeland A."/>
            <person name="Barry K.W."/>
            <person name="Cichocki N."/>
            <person name="Veneault-Fourrey C."/>
            <person name="LaButti K."/>
            <person name="Lindquist E.A."/>
            <person name="Lipzen A."/>
            <person name="Lundell T."/>
            <person name="Morin E."/>
            <person name="Murat C."/>
            <person name="Riley R."/>
            <person name="Ohm R."/>
            <person name="Sun H."/>
            <person name="Tunlid A."/>
            <person name="Henrissat B."/>
            <person name="Grigoriev I.V."/>
            <person name="Hibbett D.S."/>
            <person name="Martin F."/>
        </authorList>
    </citation>
    <scope>NUCLEOTIDE SEQUENCE [LARGE SCALE GENOMIC DNA]</scope>
    <source>
        <strain evidence="11">ATCC 200175</strain>
    </source>
</reference>
<dbReference type="Pfam" id="PF00564">
    <property type="entry name" value="PB1"/>
    <property type="match status" value="1"/>
</dbReference>
<evidence type="ECO:0000256" key="4">
    <source>
        <dbReference type="ARBA" id="ARBA00022490"/>
    </source>
</evidence>
<dbReference type="OrthoDB" id="9450131at2759"/>
<dbReference type="InterPro" id="IPR011990">
    <property type="entry name" value="TPR-like_helical_dom_sf"/>
</dbReference>
<feature type="compositionally biased region" description="Gly residues" evidence="8">
    <location>
        <begin position="553"/>
        <end position="564"/>
    </location>
</feature>
<dbReference type="SMART" id="SM00028">
    <property type="entry name" value="TPR"/>
    <property type="match status" value="3"/>
</dbReference>
<feature type="region of interest" description="Disordered" evidence="8">
    <location>
        <begin position="538"/>
        <end position="593"/>
    </location>
</feature>
<dbReference type="PROSITE" id="PS51745">
    <property type="entry name" value="PB1"/>
    <property type="match status" value="1"/>
</dbReference>
<feature type="compositionally biased region" description="Polar residues" evidence="8">
    <location>
        <begin position="320"/>
        <end position="332"/>
    </location>
</feature>
<feature type="domain" description="PB1" evidence="9">
    <location>
        <begin position="602"/>
        <end position="688"/>
    </location>
</feature>
<feature type="compositionally biased region" description="Low complexity" evidence="8">
    <location>
        <begin position="388"/>
        <end position="410"/>
    </location>
</feature>
<evidence type="ECO:0000256" key="1">
    <source>
        <dbReference type="ARBA" id="ARBA00004496"/>
    </source>
</evidence>
<dbReference type="PANTHER" id="PTHR15175:SF0">
    <property type="entry name" value="SH3 DOMAIN-CONTAINING PROTEIN C23A1.17"/>
    <property type="match status" value="1"/>
</dbReference>
<gene>
    <name evidence="10" type="ORF">PAXINDRAFT_11580</name>
</gene>
<proteinExistence type="inferred from homology"/>
<evidence type="ECO:0000256" key="6">
    <source>
        <dbReference type="ARBA" id="ARBA00022803"/>
    </source>
</evidence>
<feature type="region of interest" description="Disordered" evidence="8">
    <location>
        <begin position="490"/>
        <end position="509"/>
    </location>
</feature>
<dbReference type="Proteomes" id="UP000053647">
    <property type="component" value="Unassembled WGS sequence"/>
</dbReference>
<evidence type="ECO:0000256" key="5">
    <source>
        <dbReference type="ARBA" id="ARBA00022737"/>
    </source>
</evidence>
<feature type="compositionally biased region" description="Low complexity" evidence="8">
    <location>
        <begin position="498"/>
        <end position="509"/>
    </location>
</feature>
<dbReference type="Gene3D" id="3.10.20.90">
    <property type="entry name" value="Phosphatidylinositol 3-kinase Catalytic Subunit, Chain A, domain 1"/>
    <property type="match status" value="1"/>
</dbReference>
<comment type="subcellular location">
    <subcellularLocation>
        <location evidence="1">Cytoplasm</location>
    </subcellularLocation>
</comment>
<reference evidence="10 11" key="1">
    <citation type="submission" date="2014-06" db="EMBL/GenBank/DDBJ databases">
        <authorList>
            <consortium name="DOE Joint Genome Institute"/>
            <person name="Kuo A."/>
            <person name="Kohler A."/>
            <person name="Nagy L.G."/>
            <person name="Floudas D."/>
            <person name="Copeland A."/>
            <person name="Barry K.W."/>
            <person name="Cichocki N."/>
            <person name="Veneault-Fourrey C."/>
            <person name="LaButti K."/>
            <person name="Lindquist E.A."/>
            <person name="Lipzen A."/>
            <person name="Lundell T."/>
            <person name="Morin E."/>
            <person name="Murat C."/>
            <person name="Sun H."/>
            <person name="Tunlid A."/>
            <person name="Henrissat B."/>
            <person name="Grigoriev I.V."/>
            <person name="Hibbett D.S."/>
            <person name="Martin F."/>
            <person name="Nordberg H.P."/>
            <person name="Cantor M.N."/>
            <person name="Hua S.X."/>
        </authorList>
    </citation>
    <scope>NUCLEOTIDE SEQUENCE [LARGE SCALE GENOMIC DNA]</scope>
    <source>
        <strain evidence="10 11">ATCC 200175</strain>
    </source>
</reference>
<evidence type="ECO:0000256" key="3">
    <source>
        <dbReference type="ARBA" id="ARBA00022443"/>
    </source>
</evidence>
<keyword evidence="6 7" id="KW-0802">TPR repeat</keyword>
<evidence type="ECO:0000313" key="11">
    <source>
        <dbReference type="Proteomes" id="UP000053647"/>
    </source>
</evidence>
<feature type="compositionally biased region" description="Polar residues" evidence="8">
    <location>
        <begin position="411"/>
        <end position="422"/>
    </location>
</feature>
<dbReference type="Gene3D" id="1.25.40.10">
    <property type="entry name" value="Tetratricopeptide repeat domain"/>
    <property type="match status" value="1"/>
</dbReference>
<dbReference type="SUPFAM" id="SSF54277">
    <property type="entry name" value="CAD &amp; PB1 domains"/>
    <property type="match status" value="1"/>
</dbReference>
<dbReference type="EMBL" id="KN819336">
    <property type="protein sequence ID" value="KIJ15458.1"/>
    <property type="molecule type" value="Genomic_DNA"/>
</dbReference>
<name>A0A0C9TYP8_PAXIN</name>
<organism evidence="10 11">
    <name type="scientific">Paxillus involutus ATCC 200175</name>
    <dbReference type="NCBI Taxonomy" id="664439"/>
    <lineage>
        <taxon>Eukaryota</taxon>
        <taxon>Fungi</taxon>
        <taxon>Dikarya</taxon>
        <taxon>Basidiomycota</taxon>
        <taxon>Agaricomycotina</taxon>
        <taxon>Agaricomycetes</taxon>
        <taxon>Agaricomycetidae</taxon>
        <taxon>Boletales</taxon>
        <taxon>Paxilineae</taxon>
        <taxon>Paxillaceae</taxon>
        <taxon>Paxillus</taxon>
    </lineage>
</organism>
<protein>
    <submittedName>
        <fullName evidence="10">Unplaced genomic scaffold PAXINscaffold_14, whole genome shotgun sequence</fullName>
    </submittedName>
</protein>
<evidence type="ECO:0000256" key="2">
    <source>
        <dbReference type="ARBA" id="ARBA00008051"/>
    </source>
</evidence>
<dbReference type="AlphaFoldDB" id="A0A0C9TYP8"/>
<dbReference type="Pfam" id="PF13181">
    <property type="entry name" value="TPR_8"/>
    <property type="match status" value="1"/>
</dbReference>
<feature type="repeat" description="TPR" evidence="7">
    <location>
        <begin position="66"/>
        <end position="99"/>
    </location>
</feature>
<dbReference type="InterPro" id="IPR000270">
    <property type="entry name" value="PB1_dom"/>
</dbReference>
<accession>A0A0C9TYP8</accession>
<evidence type="ECO:0000313" key="10">
    <source>
        <dbReference type="EMBL" id="KIJ15458.1"/>
    </source>
</evidence>
<evidence type="ECO:0000259" key="9">
    <source>
        <dbReference type="PROSITE" id="PS51745"/>
    </source>
</evidence>
<feature type="compositionally biased region" description="Polar residues" evidence="8">
    <location>
        <begin position="346"/>
        <end position="356"/>
    </location>
</feature>
<sequence length="688" mass="74876">MGASPRFLFDLSFVLPCVWHAPPSLHSTMSLSLKAELETWAAALKSYDEQDFERALQQFSQIADSSKILTNMGLIYATIGEHEAAVEHFNAATNLDSYLSIAYFQAGVSNFLLGRYDLAFTNFEDAQLYLRGNQAINYEQIGLKFKLFAAEVLFNKGLSQLYLGYPQEAMYDLEEARKEKVTEEHDVIDEAIRDRGEGYTVFSIPVGVLYRPSENKLKNSKSKDYLGKAKLVAASDSNDEFTEFTGLKKLQQTSAVNDIKTDSDTGMPSLTRSATAPALRPNPANAVPRPLGLERSKTIQVPTDTRERITGMRSPPFQPITPSSRRSQSVSNPADVLPLPSHKRSNTSLSRSNMTTAPLRPKTPQSSGMVGAGVGGGRVVEVGAVSRGMSTRRPQLPTPTLQLPPTRQQPSMLNNAPTPQKSSSFVLPAIPPAVQQQARLTEIYDDYANPYTDDTLRSLIIGSGGVSPQTQTQPQSRILPLQQPLSAGERSVALSQYSAPSSPNMSASSNSFTNMMNVPPHSAGGGSGNYNILGPSSGVNHAPSRSTASDTNLGGGLSSGGGGMLRKKSTRRPAVRRTTPYEEEDDGFVTGGYDESPLELSNIRIKLHYQGDVRGMTLPPDTPFEEFVARITSKFGTRADGLGLKFKDEDGTKITLRDESDYELALETARESARGRGEGKLEVWCVDI</sequence>
<dbReference type="SMART" id="SM00666">
    <property type="entry name" value="PB1"/>
    <property type="match status" value="1"/>
</dbReference>
<dbReference type="PROSITE" id="PS50005">
    <property type="entry name" value="TPR"/>
    <property type="match status" value="1"/>
</dbReference>
<feature type="compositionally biased region" description="Polar residues" evidence="8">
    <location>
        <begin position="538"/>
        <end position="552"/>
    </location>
</feature>
<feature type="region of interest" description="Disordered" evidence="8">
    <location>
        <begin position="308"/>
        <end position="374"/>
    </location>
</feature>
<dbReference type="FunFam" id="1.25.40.10:FF:000017">
    <property type="entry name" value="NADPH oxidase regulator NoxR"/>
    <property type="match status" value="1"/>
</dbReference>
<keyword evidence="5" id="KW-0677">Repeat</keyword>
<feature type="region of interest" description="Disordered" evidence="8">
    <location>
        <begin position="388"/>
        <end position="422"/>
    </location>
</feature>
<dbReference type="GO" id="GO:0005737">
    <property type="term" value="C:cytoplasm"/>
    <property type="evidence" value="ECO:0007669"/>
    <property type="project" value="UniProtKB-SubCell"/>
</dbReference>
<comment type="similarity">
    <text evidence="2">Belongs to the NCF2/NOXA1 family.</text>
</comment>
<keyword evidence="11" id="KW-1185">Reference proteome</keyword>
<feature type="compositionally biased region" description="Polar residues" evidence="8">
    <location>
        <begin position="264"/>
        <end position="274"/>
    </location>
</feature>
<evidence type="ECO:0000256" key="7">
    <source>
        <dbReference type="PROSITE-ProRule" id="PRU00339"/>
    </source>
</evidence>
<feature type="region of interest" description="Disordered" evidence="8">
    <location>
        <begin position="259"/>
        <end position="290"/>
    </location>
</feature>
<feature type="compositionally biased region" description="Basic residues" evidence="8">
    <location>
        <begin position="565"/>
        <end position="575"/>
    </location>
</feature>
<keyword evidence="3" id="KW-0728">SH3 domain</keyword>
<dbReference type="InterPro" id="IPR019734">
    <property type="entry name" value="TPR_rpt"/>
</dbReference>
<dbReference type="SUPFAM" id="SSF48452">
    <property type="entry name" value="TPR-like"/>
    <property type="match status" value="1"/>
</dbReference>
<dbReference type="HOGENOM" id="CLU_020375_0_0_1"/>